<dbReference type="EMBL" id="BARS01028745">
    <property type="protein sequence ID" value="GAG11958.1"/>
    <property type="molecule type" value="Genomic_DNA"/>
</dbReference>
<dbReference type="InterPro" id="IPR002298">
    <property type="entry name" value="DNA_polymerase_A"/>
</dbReference>
<feature type="domain" description="DNA-directed DNA polymerase family A palm" evidence="3">
    <location>
        <begin position="92"/>
        <end position="213"/>
    </location>
</feature>
<dbReference type="PANTHER" id="PTHR10133:SF27">
    <property type="entry name" value="DNA POLYMERASE NU"/>
    <property type="match status" value="1"/>
</dbReference>
<dbReference type="AlphaFoldDB" id="X0VHN8"/>
<reference evidence="4" key="1">
    <citation type="journal article" date="2014" name="Front. Microbiol.">
        <title>High frequency of phylogenetically diverse reductive dehalogenase-homologous genes in deep subseafloor sedimentary metagenomes.</title>
        <authorList>
            <person name="Kawai M."/>
            <person name="Futagami T."/>
            <person name="Toyoda A."/>
            <person name="Takaki Y."/>
            <person name="Nishi S."/>
            <person name="Hori S."/>
            <person name="Arai W."/>
            <person name="Tsubouchi T."/>
            <person name="Morono Y."/>
            <person name="Uchiyama I."/>
            <person name="Ito T."/>
            <person name="Fujiyama A."/>
            <person name="Inagaki F."/>
            <person name="Takami H."/>
        </authorList>
    </citation>
    <scope>NUCLEOTIDE SEQUENCE</scope>
    <source>
        <strain evidence="4">Expedition CK06-06</strain>
    </source>
</reference>
<organism evidence="4">
    <name type="scientific">marine sediment metagenome</name>
    <dbReference type="NCBI Taxonomy" id="412755"/>
    <lineage>
        <taxon>unclassified sequences</taxon>
        <taxon>metagenomes</taxon>
        <taxon>ecological metagenomes</taxon>
    </lineage>
</organism>
<protein>
    <recommendedName>
        <fullName evidence="3">DNA-directed DNA polymerase family A palm domain-containing protein</fullName>
    </recommendedName>
</protein>
<dbReference type="GO" id="GO:0006302">
    <property type="term" value="P:double-strand break repair"/>
    <property type="evidence" value="ECO:0007669"/>
    <property type="project" value="TreeGrafter"/>
</dbReference>
<dbReference type="InterPro" id="IPR001098">
    <property type="entry name" value="DNA-dir_DNA_pol_A_palm_dom"/>
</dbReference>
<name>X0VHN8_9ZZZZ</name>
<dbReference type="PANTHER" id="PTHR10133">
    <property type="entry name" value="DNA POLYMERASE I"/>
    <property type="match status" value="1"/>
</dbReference>
<sequence>YPEFPSSLEFLCSVHTNEPYYKDDKKLWKTPHKDVRTFWEYNAKDSAVCMDIWPILKEELVRDEYWKMYEDTMRLAHPIHWMMAKGLRVNTERLEKTKVEIGEKLEKVEKELIEVSDHEFNPNSPKQCINYFYIHKNIRPYTNRKTGRPTCDDGAMSRIIRRYNFPEARLVQEIRALRKLKGTYLEMGFDPDNYMRSSYSLRGTTSGRLSSSKTLRNTGMNAQNLDPRFKNFLVTDKEKDNAS</sequence>
<evidence type="ECO:0000256" key="1">
    <source>
        <dbReference type="ARBA" id="ARBA00022705"/>
    </source>
</evidence>
<dbReference type="GO" id="GO:0003887">
    <property type="term" value="F:DNA-directed DNA polymerase activity"/>
    <property type="evidence" value="ECO:0007669"/>
    <property type="project" value="InterPro"/>
</dbReference>
<gene>
    <name evidence="4" type="ORF">S01H1_45025</name>
</gene>
<evidence type="ECO:0000256" key="2">
    <source>
        <dbReference type="SAM" id="MobiDB-lite"/>
    </source>
</evidence>
<feature type="region of interest" description="Disordered" evidence="2">
    <location>
        <begin position="202"/>
        <end position="223"/>
    </location>
</feature>
<dbReference type="GO" id="GO:0006261">
    <property type="term" value="P:DNA-templated DNA replication"/>
    <property type="evidence" value="ECO:0007669"/>
    <property type="project" value="InterPro"/>
</dbReference>
<dbReference type="SUPFAM" id="SSF56672">
    <property type="entry name" value="DNA/RNA polymerases"/>
    <property type="match status" value="1"/>
</dbReference>
<dbReference type="Pfam" id="PF00476">
    <property type="entry name" value="DNA_pol_A"/>
    <property type="match status" value="1"/>
</dbReference>
<proteinExistence type="predicted"/>
<feature type="non-terminal residue" evidence="4">
    <location>
        <position position="1"/>
    </location>
</feature>
<comment type="caution">
    <text evidence="4">The sequence shown here is derived from an EMBL/GenBank/DDBJ whole genome shotgun (WGS) entry which is preliminary data.</text>
</comment>
<evidence type="ECO:0000259" key="3">
    <source>
        <dbReference type="Pfam" id="PF00476"/>
    </source>
</evidence>
<dbReference type="InterPro" id="IPR043502">
    <property type="entry name" value="DNA/RNA_pol_sf"/>
</dbReference>
<keyword evidence="1" id="KW-0235">DNA replication</keyword>
<accession>X0VHN8</accession>
<dbReference type="GO" id="GO:0003677">
    <property type="term" value="F:DNA binding"/>
    <property type="evidence" value="ECO:0007669"/>
    <property type="project" value="InterPro"/>
</dbReference>
<evidence type="ECO:0000313" key="4">
    <source>
        <dbReference type="EMBL" id="GAG11958.1"/>
    </source>
</evidence>
<dbReference type="Gene3D" id="1.20.1060.10">
    <property type="entry name" value="Taq DNA Polymerase, Chain T, domain 4"/>
    <property type="match status" value="1"/>
</dbReference>